<dbReference type="InterPro" id="IPR025657">
    <property type="entry name" value="RadC_JAB"/>
</dbReference>
<evidence type="ECO:0000256" key="1">
    <source>
        <dbReference type="ARBA" id="ARBA00022670"/>
    </source>
</evidence>
<evidence type="ECO:0000256" key="4">
    <source>
        <dbReference type="ARBA" id="ARBA00022833"/>
    </source>
</evidence>
<gene>
    <name evidence="7" type="ORF">DW828_13650</name>
</gene>
<dbReference type="InterPro" id="IPR001405">
    <property type="entry name" value="UPF0758"/>
</dbReference>
<keyword evidence="2" id="KW-0479">Metal-binding</keyword>
<feature type="domain" description="MPN" evidence="6">
    <location>
        <begin position="25"/>
        <end position="151"/>
    </location>
</feature>
<dbReference type="AlphaFoldDB" id="A0A3R6EDJ7"/>
<dbReference type="PANTHER" id="PTHR30471:SF3">
    <property type="entry name" value="UPF0758 PROTEIN YEES-RELATED"/>
    <property type="match status" value="1"/>
</dbReference>
<keyword evidence="5" id="KW-0482">Metalloprotease</keyword>
<evidence type="ECO:0000256" key="5">
    <source>
        <dbReference type="ARBA" id="ARBA00023049"/>
    </source>
</evidence>
<keyword evidence="1" id="KW-0645">Protease</keyword>
<dbReference type="InterPro" id="IPR037518">
    <property type="entry name" value="MPN"/>
</dbReference>
<evidence type="ECO:0000313" key="8">
    <source>
        <dbReference type="Proteomes" id="UP000286260"/>
    </source>
</evidence>
<evidence type="ECO:0000313" key="7">
    <source>
        <dbReference type="EMBL" id="RHC83071.1"/>
    </source>
</evidence>
<dbReference type="GO" id="GO:0046872">
    <property type="term" value="F:metal ion binding"/>
    <property type="evidence" value="ECO:0007669"/>
    <property type="project" value="UniProtKB-KW"/>
</dbReference>
<sequence length="152" mass="17069">MEGMYKVCDVKLTYNTKVKSSERAVIKDSNSAYSLLMNHIYDSETIQYREYMKLILLNNAKRVLGIVHISEGGLDSTSADIRIIMQAAILGNASAMILSHNHPSGNKQPSNQDDLLTDRVKKAAKLFDIQLLDHIIVTDSGYYSYLDEGRIL</sequence>
<proteinExistence type="predicted"/>
<dbReference type="CDD" id="cd08071">
    <property type="entry name" value="MPN_DUF2466"/>
    <property type="match status" value="1"/>
</dbReference>
<organism evidence="7 8">
    <name type="scientific">Parabacteroides merdae</name>
    <dbReference type="NCBI Taxonomy" id="46503"/>
    <lineage>
        <taxon>Bacteria</taxon>
        <taxon>Pseudomonadati</taxon>
        <taxon>Bacteroidota</taxon>
        <taxon>Bacteroidia</taxon>
        <taxon>Bacteroidales</taxon>
        <taxon>Tannerellaceae</taxon>
        <taxon>Parabacteroides</taxon>
    </lineage>
</organism>
<keyword evidence="4" id="KW-0862">Zinc</keyword>
<evidence type="ECO:0000259" key="6">
    <source>
        <dbReference type="PROSITE" id="PS50249"/>
    </source>
</evidence>
<dbReference type="EMBL" id="QSII01000019">
    <property type="protein sequence ID" value="RHC83071.1"/>
    <property type="molecule type" value="Genomic_DNA"/>
</dbReference>
<evidence type="ECO:0000256" key="3">
    <source>
        <dbReference type="ARBA" id="ARBA00022801"/>
    </source>
</evidence>
<dbReference type="GO" id="GO:0008237">
    <property type="term" value="F:metallopeptidase activity"/>
    <property type="evidence" value="ECO:0007669"/>
    <property type="project" value="UniProtKB-KW"/>
</dbReference>
<comment type="caution">
    <text evidence="7">The sequence shown here is derived from an EMBL/GenBank/DDBJ whole genome shotgun (WGS) entry which is preliminary data.</text>
</comment>
<dbReference type="Pfam" id="PF04002">
    <property type="entry name" value="RadC"/>
    <property type="match status" value="1"/>
</dbReference>
<dbReference type="Gene3D" id="3.40.140.10">
    <property type="entry name" value="Cytidine Deaminase, domain 2"/>
    <property type="match status" value="1"/>
</dbReference>
<dbReference type="PANTHER" id="PTHR30471">
    <property type="entry name" value="DNA REPAIR PROTEIN RADC"/>
    <property type="match status" value="1"/>
</dbReference>
<keyword evidence="3" id="KW-0378">Hydrolase</keyword>
<evidence type="ECO:0000256" key="2">
    <source>
        <dbReference type="ARBA" id="ARBA00022723"/>
    </source>
</evidence>
<dbReference type="PROSITE" id="PS50249">
    <property type="entry name" value="MPN"/>
    <property type="match status" value="1"/>
</dbReference>
<dbReference type="GO" id="GO:0006508">
    <property type="term" value="P:proteolysis"/>
    <property type="evidence" value="ECO:0007669"/>
    <property type="project" value="UniProtKB-KW"/>
</dbReference>
<dbReference type="Proteomes" id="UP000286260">
    <property type="component" value="Unassembled WGS sequence"/>
</dbReference>
<dbReference type="PROSITE" id="PS01302">
    <property type="entry name" value="UPF0758"/>
    <property type="match status" value="1"/>
</dbReference>
<name>A0A3R6EDJ7_9BACT</name>
<dbReference type="InterPro" id="IPR020891">
    <property type="entry name" value="UPF0758_CS"/>
</dbReference>
<reference evidence="7 8" key="1">
    <citation type="submission" date="2018-08" db="EMBL/GenBank/DDBJ databases">
        <title>A genome reference for cultivated species of the human gut microbiota.</title>
        <authorList>
            <person name="Zou Y."/>
            <person name="Xue W."/>
            <person name="Luo G."/>
        </authorList>
    </citation>
    <scope>NUCLEOTIDE SEQUENCE [LARGE SCALE GENOMIC DNA]</scope>
    <source>
        <strain evidence="7 8">AM34-17</strain>
    </source>
</reference>
<accession>A0A3R6EDJ7</accession>
<protein>
    <submittedName>
        <fullName evidence="7">DNA repair protein</fullName>
    </submittedName>
</protein>